<reference evidence="2 3" key="1">
    <citation type="submission" date="2017-09" db="EMBL/GenBank/DDBJ databases">
        <title>Depth-based differentiation of microbial function through sediment-hosted aquifers and enrichment of novel symbionts in the deep terrestrial subsurface.</title>
        <authorList>
            <person name="Probst A.J."/>
            <person name="Ladd B."/>
            <person name="Jarett J.K."/>
            <person name="Geller-Mcgrath D.E."/>
            <person name="Sieber C.M."/>
            <person name="Emerson J.B."/>
            <person name="Anantharaman K."/>
            <person name="Thomas B.C."/>
            <person name="Malmstrom R."/>
            <person name="Stieglmeier M."/>
            <person name="Klingl A."/>
            <person name="Woyke T."/>
            <person name="Ryan C.M."/>
            <person name="Banfield J.F."/>
        </authorList>
    </citation>
    <scope>NUCLEOTIDE SEQUENCE [LARGE SCALE GENOMIC DNA]</scope>
    <source>
        <strain evidence="2">CG22_combo_CG10-13_8_21_14_all_39_9</strain>
    </source>
</reference>
<dbReference type="Gene3D" id="1.10.260.40">
    <property type="entry name" value="lambda repressor-like DNA-binding domains"/>
    <property type="match status" value="1"/>
</dbReference>
<dbReference type="SUPFAM" id="SSF47413">
    <property type="entry name" value="lambda repressor-like DNA-binding domains"/>
    <property type="match status" value="1"/>
</dbReference>
<sequence length="36" mass="4180">MNLKRLREKKKLSQDRLAKLADVANNTIIKIEQGEN</sequence>
<comment type="caution">
    <text evidence="2">The sequence shown here is derived from an EMBL/GenBank/DDBJ whole genome shotgun (WGS) entry which is preliminary data.</text>
</comment>
<feature type="non-terminal residue" evidence="2">
    <location>
        <position position="36"/>
    </location>
</feature>
<evidence type="ECO:0000313" key="2">
    <source>
        <dbReference type="EMBL" id="PIP75930.1"/>
    </source>
</evidence>
<dbReference type="GO" id="GO:0003677">
    <property type="term" value="F:DNA binding"/>
    <property type="evidence" value="ECO:0007669"/>
    <property type="project" value="InterPro"/>
</dbReference>
<evidence type="ECO:0000313" key="3">
    <source>
        <dbReference type="Proteomes" id="UP000230159"/>
    </source>
</evidence>
<dbReference type="CDD" id="cd00093">
    <property type="entry name" value="HTH_XRE"/>
    <property type="match status" value="1"/>
</dbReference>
<proteinExistence type="predicted"/>
<name>A0A2H0D2U2_9BACT</name>
<dbReference type="InterPro" id="IPR010982">
    <property type="entry name" value="Lambda_DNA-bd_dom_sf"/>
</dbReference>
<protein>
    <recommendedName>
        <fullName evidence="1">HTH cro/C1-type domain-containing protein</fullName>
    </recommendedName>
</protein>
<evidence type="ECO:0000259" key="1">
    <source>
        <dbReference type="PROSITE" id="PS50943"/>
    </source>
</evidence>
<feature type="domain" description="HTH cro/C1-type" evidence="1">
    <location>
        <begin position="3"/>
        <end position="36"/>
    </location>
</feature>
<accession>A0A2H0D2U2</accession>
<dbReference type="Pfam" id="PF01381">
    <property type="entry name" value="HTH_3"/>
    <property type="match status" value="1"/>
</dbReference>
<dbReference type="InterPro" id="IPR001387">
    <property type="entry name" value="Cro/C1-type_HTH"/>
</dbReference>
<organism evidence="2 3">
    <name type="scientific">Candidatus Kuenenbacteria bacterium CG22_combo_CG10-13_8_21_14_all_39_9</name>
    <dbReference type="NCBI Taxonomy" id="1974621"/>
    <lineage>
        <taxon>Bacteria</taxon>
        <taxon>Candidatus Kueneniibacteriota</taxon>
    </lineage>
</organism>
<dbReference type="Proteomes" id="UP000230159">
    <property type="component" value="Unassembled WGS sequence"/>
</dbReference>
<gene>
    <name evidence="2" type="ORF">COW86_00975</name>
</gene>
<dbReference type="AlphaFoldDB" id="A0A2H0D2U2"/>
<dbReference type="EMBL" id="PCTN01000044">
    <property type="protein sequence ID" value="PIP75930.1"/>
    <property type="molecule type" value="Genomic_DNA"/>
</dbReference>
<dbReference type="PROSITE" id="PS50943">
    <property type="entry name" value="HTH_CROC1"/>
    <property type="match status" value="1"/>
</dbReference>